<dbReference type="Proteomes" id="UP000030762">
    <property type="component" value="Unassembled WGS sequence"/>
</dbReference>
<dbReference type="RefSeq" id="XP_008621696.1">
    <property type="nucleotide sequence ID" value="XM_008623474.1"/>
</dbReference>
<evidence type="ECO:0000313" key="1">
    <source>
        <dbReference type="EMBL" id="EQC24873.1"/>
    </source>
</evidence>
<evidence type="ECO:0000313" key="2">
    <source>
        <dbReference type="Proteomes" id="UP000030762"/>
    </source>
</evidence>
<keyword evidence="2" id="KW-1185">Reference proteome</keyword>
<proteinExistence type="predicted"/>
<protein>
    <submittedName>
        <fullName evidence="1">Uncharacterized protein</fullName>
    </submittedName>
</protein>
<dbReference type="AlphaFoldDB" id="T0QYP4"/>
<reference evidence="1 2" key="1">
    <citation type="submission" date="2012-04" db="EMBL/GenBank/DDBJ databases">
        <title>The Genome Sequence of Saprolegnia declina VS20.</title>
        <authorList>
            <consortium name="The Broad Institute Genome Sequencing Platform"/>
            <person name="Russ C."/>
            <person name="Nusbaum C."/>
            <person name="Tyler B."/>
            <person name="van West P."/>
            <person name="Dieguez-Uribeondo J."/>
            <person name="de Bruijn I."/>
            <person name="Tripathy S."/>
            <person name="Jiang R."/>
            <person name="Young S.K."/>
            <person name="Zeng Q."/>
            <person name="Gargeya S."/>
            <person name="Fitzgerald M."/>
            <person name="Haas B."/>
            <person name="Abouelleil A."/>
            <person name="Alvarado L."/>
            <person name="Arachchi H.M."/>
            <person name="Berlin A."/>
            <person name="Chapman S.B."/>
            <person name="Goldberg J."/>
            <person name="Griggs A."/>
            <person name="Gujja S."/>
            <person name="Hansen M."/>
            <person name="Howarth C."/>
            <person name="Imamovic A."/>
            <person name="Larimer J."/>
            <person name="McCowen C."/>
            <person name="Montmayeur A."/>
            <person name="Murphy C."/>
            <person name="Neiman D."/>
            <person name="Pearson M."/>
            <person name="Priest M."/>
            <person name="Roberts A."/>
            <person name="Saif S."/>
            <person name="Shea T."/>
            <person name="Sisk P."/>
            <person name="Sykes S."/>
            <person name="Wortman J."/>
            <person name="Nusbaum C."/>
            <person name="Birren B."/>
        </authorList>
    </citation>
    <scope>NUCLEOTIDE SEQUENCE [LARGE SCALE GENOMIC DNA]</scope>
    <source>
        <strain evidence="1 2">VS20</strain>
    </source>
</reference>
<dbReference type="VEuPathDB" id="FungiDB:SDRG_17234"/>
<sequence>MSSNTVWSNAPALTRTHCAAMAVTTTVTVAPITSGRRAVLVFHLVYASPGDSPQSLINQSINALRGLAAKLRHKHNVLNYVLERDGIDVLSPGDARFAKALVASGAYDAVLVEYTRHCCHHVSASNYKLLPDTALPLSLAESVLTMSPEVRSGRETTGLDYCSLVFWLKAHRHRVVSLLPALKYAVHGHRRSCSVDELSSTLDGLPFDDEDALLGQASPAALLEALLPRFADEKEQGTHCYTDSVVACFKALLRLGRMDLLQRFLGMYLCVDDEYARDTAVGRWIHRCLQVFGWEPLASALYSVAQDPVCPPFIQRFAAECITEMWAIVAEGMPLFTDSGVTPWVNGVVVDICRHSLQLEVHAVTVSVTDRWLYNRLPDLIVAKVATYLGPANHMQRLIDMNVICLIEDLAPGVVALLEQGYDAVAHRYIPSVCKGVRSPSDNVTYLVEVVYNLLVVAALEGGSMWRDTLDCCGRELGLARDGTDR</sequence>
<name>T0QYP4_SAPDV</name>
<accession>T0QYP4</accession>
<dbReference type="EMBL" id="JH767353">
    <property type="protein sequence ID" value="EQC24873.1"/>
    <property type="molecule type" value="Genomic_DNA"/>
</dbReference>
<gene>
    <name evidence="1" type="ORF">SDRG_17234</name>
</gene>
<dbReference type="OrthoDB" id="10456156at2759"/>
<dbReference type="GeneID" id="19957961"/>
<dbReference type="InParanoid" id="T0QYP4"/>
<organism evidence="1 2">
    <name type="scientific">Saprolegnia diclina (strain VS20)</name>
    <dbReference type="NCBI Taxonomy" id="1156394"/>
    <lineage>
        <taxon>Eukaryota</taxon>
        <taxon>Sar</taxon>
        <taxon>Stramenopiles</taxon>
        <taxon>Oomycota</taxon>
        <taxon>Saprolegniomycetes</taxon>
        <taxon>Saprolegniales</taxon>
        <taxon>Saprolegniaceae</taxon>
        <taxon>Saprolegnia</taxon>
    </lineage>
</organism>